<gene>
    <name evidence="3" type="ORF">AVDCRST_MAG71-447</name>
</gene>
<accession>A0A6J4KKM2</accession>
<protein>
    <recommendedName>
        <fullName evidence="2">DUF2382 domain-containing protein</fullName>
    </recommendedName>
</protein>
<dbReference type="InterPro" id="IPR052967">
    <property type="entry name" value="Stress_Response_Assoc"/>
</dbReference>
<dbReference type="InterPro" id="IPR019060">
    <property type="entry name" value="DUF2382"/>
</dbReference>
<dbReference type="AlphaFoldDB" id="A0A6J4KKM2"/>
<dbReference type="EMBL" id="CADCUA010000137">
    <property type="protein sequence ID" value="CAA9307087.1"/>
    <property type="molecule type" value="Genomic_DNA"/>
</dbReference>
<reference evidence="3" key="1">
    <citation type="submission" date="2020-02" db="EMBL/GenBank/DDBJ databases">
        <authorList>
            <person name="Meier V. D."/>
        </authorList>
    </citation>
    <scope>NUCLEOTIDE SEQUENCE</scope>
    <source>
        <strain evidence="3">AVDCRST_MAG71</strain>
    </source>
</reference>
<evidence type="ECO:0000256" key="1">
    <source>
        <dbReference type="SAM" id="MobiDB-lite"/>
    </source>
</evidence>
<dbReference type="Pfam" id="PF09557">
    <property type="entry name" value="DUF2382"/>
    <property type="match status" value="1"/>
</dbReference>
<evidence type="ECO:0000313" key="3">
    <source>
        <dbReference type="EMBL" id="CAA9307087.1"/>
    </source>
</evidence>
<organism evidence="3">
    <name type="scientific">uncultured Lysobacter sp</name>
    <dbReference type="NCBI Taxonomy" id="271060"/>
    <lineage>
        <taxon>Bacteria</taxon>
        <taxon>Pseudomonadati</taxon>
        <taxon>Pseudomonadota</taxon>
        <taxon>Gammaproteobacteria</taxon>
        <taxon>Lysobacterales</taxon>
        <taxon>Lysobacteraceae</taxon>
        <taxon>Lysobacter</taxon>
        <taxon>environmental samples</taxon>
    </lineage>
</organism>
<feature type="region of interest" description="Disordered" evidence="1">
    <location>
        <begin position="219"/>
        <end position="244"/>
    </location>
</feature>
<proteinExistence type="predicted"/>
<dbReference type="PANTHER" id="PTHR38463:SF1">
    <property type="entry name" value="STRESS RESPONSE PROTEIN YSNF"/>
    <property type="match status" value="1"/>
</dbReference>
<sequence length="244" mass="27141">MATRRDLEAHPALQECITGSVHRERPPPAQGGRSCLPLHAGLERNRAGHTAADARFFSNGLRDSCSTRGSSCRSTAEEHIRSLRTVVPYALMPLSVQSLPNEKAMTQRVPIIEEQAEIRTHEIETGRVRISKSVVAREEEVDLSLQKEEVEISRVRVDRAVAAPVPTRQEGDVTIVSLHEEVTVLTRQLVVTEELHIRRKRSEFHEPRQVTLRREELSVERGAPLMSPAQHGANGADAIQPSGQ</sequence>
<evidence type="ECO:0000259" key="2">
    <source>
        <dbReference type="Pfam" id="PF09557"/>
    </source>
</evidence>
<feature type="domain" description="DUF2382" evidence="2">
    <location>
        <begin position="111"/>
        <end position="219"/>
    </location>
</feature>
<dbReference type="PANTHER" id="PTHR38463">
    <property type="entry name" value="STRESS RESPONSE PROTEIN YSNF"/>
    <property type="match status" value="1"/>
</dbReference>
<name>A0A6J4KKM2_9GAMM</name>